<proteinExistence type="predicted"/>
<evidence type="ECO:0000313" key="4">
    <source>
        <dbReference type="Proteomes" id="UP000006546"/>
    </source>
</evidence>
<dbReference type="EMBL" id="CP002696">
    <property type="protein sequence ID" value="AEE16929.1"/>
    <property type="molecule type" value="Genomic_DNA"/>
</dbReference>
<dbReference type="KEGG" id="tbe:Trebr_1506"/>
<feature type="compositionally biased region" description="Basic and acidic residues" evidence="1">
    <location>
        <begin position="260"/>
        <end position="277"/>
    </location>
</feature>
<feature type="compositionally biased region" description="Low complexity" evidence="1">
    <location>
        <begin position="278"/>
        <end position="308"/>
    </location>
</feature>
<dbReference type="OrthoDB" id="350069at2"/>
<organism evidence="3 4">
    <name type="scientific">Treponema brennaborense (strain DSM 12168 / CIP 105900 / DD5/3)</name>
    <dbReference type="NCBI Taxonomy" id="906968"/>
    <lineage>
        <taxon>Bacteria</taxon>
        <taxon>Pseudomonadati</taxon>
        <taxon>Spirochaetota</taxon>
        <taxon>Spirochaetia</taxon>
        <taxon>Spirochaetales</taxon>
        <taxon>Treponemataceae</taxon>
        <taxon>Treponema</taxon>
    </lineage>
</organism>
<evidence type="ECO:0000313" key="3">
    <source>
        <dbReference type="EMBL" id="AEE16929.1"/>
    </source>
</evidence>
<feature type="compositionally biased region" description="Basic and acidic residues" evidence="1">
    <location>
        <begin position="344"/>
        <end position="357"/>
    </location>
</feature>
<accession>F4LNU4</accession>
<dbReference type="AlphaFoldDB" id="F4LNU4"/>
<feature type="compositionally biased region" description="Basic and acidic residues" evidence="1">
    <location>
        <begin position="322"/>
        <end position="336"/>
    </location>
</feature>
<evidence type="ECO:0000256" key="2">
    <source>
        <dbReference type="SAM" id="SignalP"/>
    </source>
</evidence>
<keyword evidence="4" id="KW-1185">Reference proteome</keyword>
<feature type="region of interest" description="Disordered" evidence="1">
    <location>
        <begin position="246"/>
        <end position="357"/>
    </location>
</feature>
<dbReference type="eggNOG" id="COG4372">
    <property type="taxonomic scope" value="Bacteria"/>
</dbReference>
<dbReference type="STRING" id="906968.Trebr_1506"/>
<reference evidence="4" key="1">
    <citation type="submission" date="2011-04" db="EMBL/GenBank/DDBJ databases">
        <title>The complete genome of Treponema brennaborense DSM 12168.</title>
        <authorList>
            <person name="Lucas S."/>
            <person name="Han J."/>
            <person name="Lapidus A."/>
            <person name="Bruce D."/>
            <person name="Goodwin L."/>
            <person name="Pitluck S."/>
            <person name="Peters L."/>
            <person name="Kyrpides N."/>
            <person name="Mavromatis K."/>
            <person name="Ivanova N."/>
            <person name="Mikhailova N."/>
            <person name="Pagani I."/>
            <person name="Teshima H."/>
            <person name="Detter J.C."/>
            <person name="Tapia R."/>
            <person name="Han C."/>
            <person name="Land M."/>
            <person name="Hauser L."/>
            <person name="Markowitz V."/>
            <person name="Cheng J.-F."/>
            <person name="Hugenholtz P."/>
            <person name="Woyke T."/>
            <person name="Wu D."/>
            <person name="Gronow S."/>
            <person name="Wellnitz S."/>
            <person name="Brambilla E."/>
            <person name="Klenk H.-P."/>
            <person name="Eisen J.A."/>
        </authorList>
    </citation>
    <scope>NUCLEOTIDE SEQUENCE [LARGE SCALE GENOMIC DNA]</scope>
    <source>
        <strain evidence="4">DSM 12168 / CIP 105900 / DD5/3</strain>
    </source>
</reference>
<protein>
    <submittedName>
        <fullName evidence="3">P83100 family protein</fullName>
    </submittedName>
</protein>
<gene>
    <name evidence="3" type="ordered locus">Trebr_1506</name>
</gene>
<feature type="signal peptide" evidence="2">
    <location>
        <begin position="1"/>
        <end position="22"/>
    </location>
</feature>
<sequence length="530" mass="56547">MSKRLFSAVFAALLVCALPFSAAALEVDQQELESVSAADTIVFVNYTGPHAVIDSVDQIKGIGSSLGNVIASDPAAAEAGLSSRYYVIHAVDPNIAAGLDADILILGENATVDHIRNLRRIIAAYLSSAYGYTEKDAETLAVFITVYNAVYRGDTASFSAKYKPAVTKHLSAEKAGLALNYQDWPGKSQIVIPLANPAGGLGTVDTTIISDKQVVQSMREEEDKGVDVRKDMVDIKEREADAAAEQAADAQKQAAQAAVKQKEEEQKQTQAVKEAETAQKQAETAQKEAAANPDDAQAQQRAAETAAEAETKRQAAEAQTAKAEEQKQIAEEKRTTAAEQQAAADKKREEARTDRTEIAKDQQQLIAETAEPPVNAAYGLKMLDDTFSVMVKLNAATGQVIRQSPVTVVRGRTLLPAGENYMAVAGQTGGNAAVKLVLLDTVNMEIVAESKEQAAEKSVLIRDGNDFYAVVQDQTGWIVGKYDAALSLTLKSKITVHPATPIVVTDAGICVTDTAGNAKLLKKTDLTEVK</sequence>
<dbReference type="InterPro" id="IPR007926">
    <property type="entry name" value="Borrelia_P83"/>
</dbReference>
<dbReference type="RefSeq" id="WP_013758634.1">
    <property type="nucleotide sequence ID" value="NC_015500.1"/>
</dbReference>
<feature type="compositionally biased region" description="Low complexity" evidence="1">
    <location>
        <begin position="246"/>
        <end position="259"/>
    </location>
</feature>
<keyword evidence="2" id="KW-0732">Signal</keyword>
<name>F4LNU4_TREBD</name>
<feature type="chain" id="PRO_5003311035" evidence="2">
    <location>
        <begin position="23"/>
        <end position="530"/>
    </location>
</feature>
<dbReference type="Pfam" id="PF05262">
    <property type="entry name" value="Borrelia_P83"/>
    <property type="match status" value="1"/>
</dbReference>
<dbReference type="Proteomes" id="UP000006546">
    <property type="component" value="Chromosome"/>
</dbReference>
<dbReference type="HOGENOM" id="CLU_483897_0_0_12"/>
<evidence type="ECO:0000256" key="1">
    <source>
        <dbReference type="SAM" id="MobiDB-lite"/>
    </source>
</evidence>